<evidence type="ECO:0000256" key="1">
    <source>
        <dbReference type="SAM" id="MobiDB-lite"/>
    </source>
</evidence>
<gene>
    <name evidence="2" type="ORF">C6570_09780</name>
</gene>
<protein>
    <submittedName>
        <fullName evidence="2">Uncharacterized protein</fullName>
    </submittedName>
</protein>
<feature type="region of interest" description="Disordered" evidence="1">
    <location>
        <begin position="818"/>
        <end position="852"/>
    </location>
</feature>
<dbReference type="Proteomes" id="UP000239709">
    <property type="component" value="Chromosome"/>
</dbReference>
<name>A0A2S0MFE2_9BURK</name>
<dbReference type="KEGG" id="otk:C6570_09780"/>
<reference evidence="2 3" key="1">
    <citation type="submission" date="2018-03" db="EMBL/GenBank/DDBJ databases">
        <title>Genome sequencing of Ottowia sp.</title>
        <authorList>
            <person name="Kim S.-J."/>
            <person name="Heo J."/>
            <person name="Kwon S.-W."/>
        </authorList>
    </citation>
    <scope>NUCLEOTIDE SEQUENCE [LARGE SCALE GENOMIC DNA]</scope>
    <source>
        <strain evidence="2 3">KADR8-3</strain>
    </source>
</reference>
<keyword evidence="3" id="KW-1185">Reference proteome</keyword>
<dbReference type="AlphaFoldDB" id="A0A2S0MFE2"/>
<sequence length="852" mass="90734">MTSVTSPSPQIAPAAPVNHEQEAPRQDAPDKPSPAQTEAATRKPDEWLEELPEVEPKIALAVRGGPRHVEPNLQVKPAGFDVTDYLRLGPSGIREKTGVPEFGDSLSSRQVDKQKAKQEGIDYQDGDTVGTIAAQQFGKVIEAEVKDGRLAADSDEAKAKKLMDAQAALDSGYDLYGYAETINTGSGTYRETSDKPTKLTGQDVNEIVDKDAVADQLSKLMAKPDIAERYRREMAFAAEKLLPDSDINGIRDKVDNALFNKDGSANTRFEENVIAQTEKANQGSPDREQLASIDAEVSNYFDALRVLRPDDYAQRRQAFNQNLSTYQLNKNIANPSGAPQDVQAMALRDTISIVKGGINGALGTMDKSDKLYDNYKKLGDQLGALSTTPMTDDDRKAIRQAISDAAESRDVNKIDELTEKALKNVSGDREKTAGTVKKMLHGASSTGTLGAISGMMGFLSGAMQIKNAGWSEMTSDQRVAAARDLVGGLSMGTDFARFGSNIIEQVSKVAGEGGVPKVKATEWLGLMDDNFSDIWGKSSSKGAAQKVNAAIADRVNAGAAELETLGPDGQRLNGAELDNYNAAAQQVGEAMGARGKPNSAVAAGRSFLRFTFGAGLDAAGGVMDIVTGVAALKRANTALEKAGAGIQIAGGSATAGMAVTSTLNMLAPKAATLAGNYAANTASQVIRGLAVGSRVLGPALGVVGAAAGFAGMLIAEAINHAKKQKLTDSQGQFFKDLAGMNATQSDWGDKLEYARYASYMYGGRDSASDESIYAYQADEWKHFQETESKRGSALARLAPYLHRDGDPESKNLWEKHLAGNTTRNGPRGTWVQTDDWRPWGSTDMTAGAPARR</sequence>
<dbReference type="EMBL" id="CP027666">
    <property type="protein sequence ID" value="AVO34481.1"/>
    <property type="molecule type" value="Genomic_DNA"/>
</dbReference>
<dbReference type="RefSeq" id="WP_106703034.1">
    <property type="nucleotide sequence ID" value="NZ_CP027666.1"/>
</dbReference>
<dbReference type="OrthoDB" id="9035138at2"/>
<feature type="region of interest" description="Disordered" evidence="1">
    <location>
        <begin position="1"/>
        <end position="52"/>
    </location>
</feature>
<proteinExistence type="predicted"/>
<organism evidence="2 3">
    <name type="scientific">Ottowia oryzae</name>
    <dbReference type="NCBI Taxonomy" id="2109914"/>
    <lineage>
        <taxon>Bacteria</taxon>
        <taxon>Pseudomonadati</taxon>
        <taxon>Pseudomonadota</taxon>
        <taxon>Betaproteobacteria</taxon>
        <taxon>Burkholderiales</taxon>
        <taxon>Comamonadaceae</taxon>
        <taxon>Ottowia</taxon>
    </lineage>
</organism>
<accession>A0A2S0MFE2</accession>
<feature type="compositionally biased region" description="Basic and acidic residues" evidence="1">
    <location>
        <begin position="19"/>
        <end position="30"/>
    </location>
</feature>
<evidence type="ECO:0000313" key="2">
    <source>
        <dbReference type="EMBL" id="AVO34481.1"/>
    </source>
</evidence>
<evidence type="ECO:0000313" key="3">
    <source>
        <dbReference type="Proteomes" id="UP000239709"/>
    </source>
</evidence>